<keyword evidence="2" id="KW-0472">Membrane</keyword>
<feature type="region of interest" description="Disordered" evidence="1">
    <location>
        <begin position="30"/>
        <end position="145"/>
    </location>
</feature>
<feature type="compositionally biased region" description="Basic and acidic residues" evidence="1">
    <location>
        <begin position="30"/>
        <end position="40"/>
    </location>
</feature>
<evidence type="ECO:0000256" key="1">
    <source>
        <dbReference type="SAM" id="MobiDB-lite"/>
    </source>
</evidence>
<reference evidence="3 4" key="1">
    <citation type="submission" date="2019-09" db="EMBL/GenBank/DDBJ databases">
        <title>Genome sequence of Hymenobacter sp. M3.</title>
        <authorList>
            <person name="Srinivasan S."/>
        </authorList>
    </citation>
    <scope>NUCLEOTIDE SEQUENCE [LARGE SCALE GENOMIC DNA]</scope>
    <source>
        <strain evidence="3 4">M3</strain>
    </source>
</reference>
<dbReference type="RefSeq" id="WP_151080647.1">
    <property type="nucleotide sequence ID" value="NZ_CP047647.1"/>
</dbReference>
<feature type="compositionally biased region" description="Polar residues" evidence="1">
    <location>
        <begin position="66"/>
        <end position="75"/>
    </location>
</feature>
<evidence type="ECO:0000313" key="4">
    <source>
        <dbReference type="Proteomes" id="UP000326380"/>
    </source>
</evidence>
<organism evidence="3 4">
    <name type="scientific">Hymenobacter busanensis</name>
    <dbReference type="NCBI Taxonomy" id="2607656"/>
    <lineage>
        <taxon>Bacteria</taxon>
        <taxon>Pseudomonadati</taxon>
        <taxon>Bacteroidota</taxon>
        <taxon>Cytophagia</taxon>
        <taxon>Cytophagales</taxon>
        <taxon>Hymenobacteraceae</taxon>
        <taxon>Hymenobacter</taxon>
    </lineage>
</organism>
<protein>
    <submittedName>
        <fullName evidence="3">Uncharacterized protein</fullName>
    </submittedName>
</protein>
<evidence type="ECO:0000256" key="2">
    <source>
        <dbReference type="SAM" id="Phobius"/>
    </source>
</evidence>
<gene>
    <name evidence="3" type="ORF">F0P96_19395</name>
</gene>
<name>A0A7L4ZSZ3_9BACT</name>
<dbReference type="EMBL" id="VTWU01000008">
    <property type="protein sequence ID" value="KAA9325930.1"/>
    <property type="molecule type" value="Genomic_DNA"/>
</dbReference>
<keyword evidence="2" id="KW-1133">Transmembrane helix</keyword>
<sequence length="190" mass="21230">MPEKLQTLLLILFGLVVFVVRLVRKARETMRREAQERRLPGPDQRTSAPRPVRPPGAPSFEELLQQMKQQNQRGQSAAPAETTPAGRAVPRETAPAPRTLEVPDRAARSLEEPATRRVARSQETPVVAEARRASSLPRVSKAHPHEDYWSRQAAERPAVTTAAEVAARLRNPADVRAAFVLAEVLQRRDY</sequence>
<dbReference type="Proteomes" id="UP000326380">
    <property type="component" value="Unassembled WGS sequence"/>
</dbReference>
<dbReference type="AlphaFoldDB" id="A0A7L4ZSZ3"/>
<evidence type="ECO:0000313" key="3">
    <source>
        <dbReference type="EMBL" id="KAA9325930.1"/>
    </source>
</evidence>
<feature type="compositionally biased region" description="Basic and acidic residues" evidence="1">
    <location>
        <begin position="101"/>
        <end position="115"/>
    </location>
</feature>
<feature type="transmembrane region" description="Helical" evidence="2">
    <location>
        <begin position="6"/>
        <end position="23"/>
    </location>
</feature>
<accession>A0A7L4ZSZ3</accession>
<proteinExistence type="predicted"/>
<keyword evidence="2" id="KW-0812">Transmembrane</keyword>
<keyword evidence="4" id="KW-1185">Reference proteome</keyword>
<comment type="caution">
    <text evidence="3">The sequence shown here is derived from an EMBL/GenBank/DDBJ whole genome shotgun (WGS) entry which is preliminary data.</text>
</comment>